<keyword evidence="3" id="KW-0648">Protein biosynthesis</keyword>
<proteinExistence type="inferred from homology"/>
<dbReference type="RefSeq" id="WP_197909468.1">
    <property type="nucleotide sequence ID" value="NZ_LR593886.1"/>
</dbReference>
<dbReference type="GO" id="GO:0001731">
    <property type="term" value="P:formation of translation preinitiation complex"/>
    <property type="evidence" value="ECO:0007669"/>
    <property type="project" value="TreeGrafter"/>
</dbReference>
<accession>A0A6P2CXB1</accession>
<dbReference type="SUPFAM" id="SSF55159">
    <property type="entry name" value="eIF1-like"/>
    <property type="match status" value="1"/>
</dbReference>
<dbReference type="InterPro" id="IPR005872">
    <property type="entry name" value="SUI1_arc_bac"/>
</dbReference>
<dbReference type="PROSITE" id="PS50296">
    <property type="entry name" value="SUI1"/>
    <property type="match status" value="1"/>
</dbReference>
<evidence type="ECO:0000256" key="3">
    <source>
        <dbReference type="ARBA" id="ARBA00022917"/>
    </source>
</evidence>
<dbReference type="Pfam" id="PF01253">
    <property type="entry name" value="SUI1"/>
    <property type="match status" value="1"/>
</dbReference>
<dbReference type="InterPro" id="IPR050318">
    <property type="entry name" value="DENR/SUI1_TIF"/>
</dbReference>
<dbReference type="Gene3D" id="3.30.780.10">
    <property type="entry name" value="SUI1-like domain"/>
    <property type="match status" value="1"/>
</dbReference>
<dbReference type="GO" id="GO:0006417">
    <property type="term" value="P:regulation of translation"/>
    <property type="evidence" value="ECO:0007669"/>
    <property type="project" value="UniProtKB-KW"/>
</dbReference>
<protein>
    <recommendedName>
        <fullName evidence="5">SUI1 domain-containing protein</fullName>
    </recommendedName>
</protein>
<evidence type="ECO:0000259" key="5">
    <source>
        <dbReference type="PROSITE" id="PS50296"/>
    </source>
</evidence>
<dbReference type="CDD" id="cd11567">
    <property type="entry name" value="YciH_like"/>
    <property type="match status" value="1"/>
</dbReference>
<keyword evidence="6" id="KW-0396">Initiation factor</keyword>
<evidence type="ECO:0000256" key="1">
    <source>
        <dbReference type="ARBA" id="ARBA00005422"/>
    </source>
</evidence>
<dbReference type="GO" id="GO:0003729">
    <property type="term" value="F:mRNA binding"/>
    <property type="evidence" value="ECO:0007669"/>
    <property type="project" value="TreeGrafter"/>
</dbReference>
<feature type="compositionally biased region" description="Pro residues" evidence="4">
    <location>
        <begin position="96"/>
        <end position="107"/>
    </location>
</feature>
<organism evidence="6 7">
    <name type="scientific">Gemmata massiliana</name>
    <dbReference type="NCBI Taxonomy" id="1210884"/>
    <lineage>
        <taxon>Bacteria</taxon>
        <taxon>Pseudomonadati</taxon>
        <taxon>Planctomycetota</taxon>
        <taxon>Planctomycetia</taxon>
        <taxon>Gemmatales</taxon>
        <taxon>Gemmataceae</taxon>
        <taxon>Gemmata</taxon>
    </lineage>
</organism>
<dbReference type="EMBL" id="LR593886">
    <property type="protein sequence ID" value="VTR91790.1"/>
    <property type="molecule type" value="Genomic_DNA"/>
</dbReference>
<dbReference type="Proteomes" id="UP000464178">
    <property type="component" value="Chromosome"/>
</dbReference>
<dbReference type="GO" id="GO:0002188">
    <property type="term" value="P:translation reinitiation"/>
    <property type="evidence" value="ECO:0007669"/>
    <property type="project" value="TreeGrafter"/>
</dbReference>
<keyword evidence="2" id="KW-0810">Translation regulation</keyword>
<dbReference type="KEGG" id="gms:SOIL9_59240"/>
<comment type="similarity">
    <text evidence="1">Belongs to the SUI1 family.</text>
</comment>
<evidence type="ECO:0000256" key="4">
    <source>
        <dbReference type="SAM" id="MobiDB-lite"/>
    </source>
</evidence>
<dbReference type="InterPro" id="IPR036877">
    <property type="entry name" value="SUI1_dom_sf"/>
</dbReference>
<evidence type="ECO:0000313" key="7">
    <source>
        <dbReference type="Proteomes" id="UP000464178"/>
    </source>
</evidence>
<dbReference type="InterPro" id="IPR001950">
    <property type="entry name" value="SUI1"/>
</dbReference>
<feature type="region of interest" description="Disordered" evidence="4">
    <location>
        <begin position="89"/>
        <end position="110"/>
    </location>
</feature>
<name>A0A6P2CXB1_9BACT</name>
<gene>
    <name evidence="6" type="ORF">SOIL9_59240</name>
</gene>
<keyword evidence="7" id="KW-1185">Reference proteome</keyword>
<dbReference type="PANTHER" id="PTHR12789">
    <property type="entry name" value="DENSITY-REGULATED PROTEIN HOMOLOG"/>
    <property type="match status" value="1"/>
</dbReference>
<evidence type="ECO:0000256" key="2">
    <source>
        <dbReference type="ARBA" id="ARBA00022845"/>
    </source>
</evidence>
<feature type="domain" description="SUI1" evidence="5">
    <location>
        <begin position="114"/>
        <end position="180"/>
    </location>
</feature>
<dbReference type="PANTHER" id="PTHR12789:SF0">
    <property type="entry name" value="DENSITY-REGULATED PROTEIN"/>
    <property type="match status" value="1"/>
</dbReference>
<dbReference type="AlphaFoldDB" id="A0A6P2CXB1"/>
<reference evidence="6 7" key="1">
    <citation type="submission" date="2019-05" db="EMBL/GenBank/DDBJ databases">
        <authorList>
            <consortium name="Science for Life Laboratories"/>
        </authorList>
    </citation>
    <scope>NUCLEOTIDE SEQUENCE [LARGE SCALE GENOMIC DNA]</scope>
    <source>
        <strain evidence="6">Soil9</strain>
    </source>
</reference>
<evidence type="ECO:0000313" key="6">
    <source>
        <dbReference type="EMBL" id="VTR91790.1"/>
    </source>
</evidence>
<sequence>MAKVFRTTLFVSADLAKAEGARAAFDSAAGRLGMPWRGVTVAPAAFAGVEVIVPLDGSAPDGWTGRVEKWAAGDTGAAAAGLIARLLGGSDEELPPKPASPPPPAPPKKVHTVKLSRETAGRKGKGVTVVSELPLGEDALKELATQLKNKCGTGGTAKDGRIEIQGDHRDKLAQELEKLGYKVKRSGG</sequence>
<dbReference type="GO" id="GO:0003743">
    <property type="term" value="F:translation initiation factor activity"/>
    <property type="evidence" value="ECO:0007669"/>
    <property type="project" value="UniProtKB-KW"/>
</dbReference>